<organism evidence="6 7">
    <name type="scientific">Sphagnum jensenii</name>
    <dbReference type="NCBI Taxonomy" id="128206"/>
    <lineage>
        <taxon>Eukaryota</taxon>
        <taxon>Viridiplantae</taxon>
        <taxon>Streptophyta</taxon>
        <taxon>Embryophyta</taxon>
        <taxon>Bryophyta</taxon>
        <taxon>Sphagnophytina</taxon>
        <taxon>Sphagnopsida</taxon>
        <taxon>Sphagnales</taxon>
        <taxon>Sphagnaceae</taxon>
        <taxon>Sphagnum</taxon>
    </lineage>
</organism>
<feature type="transmembrane region" description="Helical" evidence="5">
    <location>
        <begin position="287"/>
        <end position="309"/>
    </location>
</feature>
<protein>
    <recommendedName>
        <fullName evidence="8">GPI-anchored wall transfer protein</fullName>
    </recommendedName>
</protein>
<dbReference type="PANTHER" id="PTHR20661:SF0">
    <property type="entry name" value="PHOSPHATIDYLINOSITOL-GLYCAN BIOSYNTHESIS CLASS W PROTEIN"/>
    <property type="match status" value="1"/>
</dbReference>
<dbReference type="PANTHER" id="PTHR20661">
    <property type="entry name" value="PHOSPHATIDYLINOSITOL-GLYCAN BIOSYNTHESIS CLASS W PROTEIN"/>
    <property type="match status" value="1"/>
</dbReference>
<evidence type="ECO:0000313" key="7">
    <source>
        <dbReference type="Proteomes" id="UP001497444"/>
    </source>
</evidence>
<feature type="transmembrane region" description="Helical" evidence="5">
    <location>
        <begin position="474"/>
        <end position="492"/>
    </location>
</feature>
<evidence type="ECO:0000313" key="6">
    <source>
        <dbReference type="EMBL" id="CAK9264673.1"/>
    </source>
</evidence>
<feature type="transmembrane region" description="Helical" evidence="5">
    <location>
        <begin position="446"/>
        <end position="462"/>
    </location>
</feature>
<dbReference type="Pfam" id="PF06423">
    <property type="entry name" value="GWT1"/>
    <property type="match status" value="1"/>
</dbReference>
<feature type="transmembrane region" description="Helical" evidence="5">
    <location>
        <begin position="164"/>
        <end position="184"/>
    </location>
</feature>
<feature type="transmembrane region" description="Helical" evidence="5">
    <location>
        <begin position="225"/>
        <end position="245"/>
    </location>
</feature>
<dbReference type="InterPro" id="IPR009447">
    <property type="entry name" value="PIGW/GWT1"/>
</dbReference>
<feature type="transmembrane region" description="Helical" evidence="5">
    <location>
        <begin position="85"/>
        <end position="108"/>
    </location>
</feature>
<dbReference type="EMBL" id="OZ020112">
    <property type="protein sequence ID" value="CAK9264673.1"/>
    <property type="molecule type" value="Genomic_DNA"/>
</dbReference>
<keyword evidence="3 5" id="KW-1133">Transmembrane helix</keyword>
<gene>
    <name evidence="6" type="ORF">CSSPJE1EN1_LOCUS10151</name>
</gene>
<evidence type="ECO:0008006" key="8">
    <source>
        <dbReference type="Google" id="ProtNLM"/>
    </source>
</evidence>
<comment type="subcellular location">
    <subcellularLocation>
        <location evidence="1">Membrane</location>
        <topology evidence="1">Multi-pass membrane protein</topology>
    </subcellularLocation>
</comment>
<dbReference type="PIRSF" id="PIRSF017321">
    <property type="entry name" value="GWT1"/>
    <property type="match status" value="1"/>
</dbReference>
<sequence length="502" mass="55474">MDSPSAFNVHKRLKEEFVSNLHGTTMLEVGVLSAIIPVLGFMSFSFPSHLYGSFAAVKRTKTNGSDKDLSKPSRSAMAFDFVSKLVLDFMVIFVPTLACLTLLADWVLTVAAGVYGILLTTFCVSIFLTCLSDTVLRSQQQSPKAKPSPKEQVKSSQKAYLSSYRFVMMLVTCVTILAVDFTVFPRRYAKTETYGTGLMDIGVGSFVVANALVSRQARNLPPSKYGGVLRNVSPLLILGLARLIVTKGVDYQEHVAEYGVHWNFFFTLAGVALLTSLIHVPPTYCGSLGIAILSVYQMMLSGGLNRYLLSSERGPGFLSLNKEGVASTFGYWGLYLISIQLGHYLNFKHASILEWFWQMSNTQKGGTGTMSQWWAAADIGLLDLALWLLTIYMDHTVERISRRTCNLAYVLFVLAQNFEVIGIFMVADLLFPPKPILVLEVFNHNLLPSFLLANLLTGLVNMSMHTIFVSSSKAFATLLAYLAALVGMMALAEANKLRLKFW</sequence>
<keyword evidence="4 5" id="KW-0472">Membrane</keyword>
<name>A0ABP0WFZ6_9BRYO</name>
<evidence type="ECO:0000256" key="1">
    <source>
        <dbReference type="ARBA" id="ARBA00004141"/>
    </source>
</evidence>
<feature type="transmembrane region" description="Helical" evidence="5">
    <location>
        <begin position="260"/>
        <end position="280"/>
    </location>
</feature>
<feature type="transmembrane region" description="Helical" evidence="5">
    <location>
        <begin position="405"/>
        <end position="426"/>
    </location>
</feature>
<reference evidence="6" key="1">
    <citation type="submission" date="2024-02" db="EMBL/GenBank/DDBJ databases">
        <authorList>
            <consortium name="ELIXIR-Norway"/>
            <consortium name="Elixir Norway"/>
        </authorList>
    </citation>
    <scope>NUCLEOTIDE SEQUENCE</scope>
</reference>
<evidence type="ECO:0000256" key="2">
    <source>
        <dbReference type="ARBA" id="ARBA00022692"/>
    </source>
</evidence>
<evidence type="ECO:0000256" key="3">
    <source>
        <dbReference type="ARBA" id="ARBA00022989"/>
    </source>
</evidence>
<evidence type="ECO:0000256" key="5">
    <source>
        <dbReference type="SAM" id="Phobius"/>
    </source>
</evidence>
<keyword evidence="2 5" id="KW-0812">Transmembrane</keyword>
<proteinExistence type="predicted"/>
<keyword evidence="7" id="KW-1185">Reference proteome</keyword>
<feature type="transmembrane region" description="Helical" evidence="5">
    <location>
        <begin position="196"/>
        <end position="213"/>
    </location>
</feature>
<dbReference type="Proteomes" id="UP001497444">
    <property type="component" value="Chromosome 17"/>
</dbReference>
<feature type="transmembrane region" description="Helical" evidence="5">
    <location>
        <begin position="29"/>
        <end position="51"/>
    </location>
</feature>
<evidence type="ECO:0000256" key="4">
    <source>
        <dbReference type="ARBA" id="ARBA00023136"/>
    </source>
</evidence>
<feature type="transmembrane region" description="Helical" evidence="5">
    <location>
        <begin position="114"/>
        <end position="136"/>
    </location>
</feature>
<accession>A0ABP0WFZ6</accession>